<keyword evidence="2" id="KW-1185">Reference proteome</keyword>
<reference evidence="1" key="1">
    <citation type="submission" date="2021-06" db="EMBL/GenBank/DDBJ databases">
        <authorList>
            <person name="Szabo G."/>
        </authorList>
    </citation>
    <scope>NUCLEOTIDE SEQUENCE</scope>
    <source>
        <strain evidence="1">MYVALT</strain>
    </source>
</reference>
<accession>A0A916JW04</accession>
<dbReference type="EMBL" id="OU343031">
    <property type="protein sequence ID" value="CAG7602020.1"/>
    <property type="molecule type" value="Genomic_DNA"/>
</dbReference>
<proteinExistence type="predicted"/>
<dbReference type="AlphaFoldDB" id="A0A916JW04"/>
<name>A0A916JW04_9BURK</name>
<dbReference type="Proteomes" id="UP000693996">
    <property type="component" value="Chromosome"/>
</dbReference>
<protein>
    <submittedName>
        <fullName evidence="1">Uncharacterized protein</fullName>
    </submittedName>
</protein>
<evidence type="ECO:0000313" key="1">
    <source>
        <dbReference type="EMBL" id="CAG7602020.1"/>
    </source>
</evidence>
<gene>
    <name evidence="1" type="ORF">MYVALT_F_02980</name>
</gene>
<evidence type="ECO:0000313" key="2">
    <source>
        <dbReference type="Proteomes" id="UP000693996"/>
    </source>
</evidence>
<organism evidence="1 2">
    <name type="scientific">Candidatus Vallotiella hemipterorum</name>
    <dbReference type="NCBI Taxonomy" id="1177213"/>
    <lineage>
        <taxon>Bacteria</taxon>
        <taxon>Pseudomonadati</taxon>
        <taxon>Pseudomonadota</taxon>
        <taxon>Betaproteobacteria</taxon>
        <taxon>Burkholderiales</taxon>
        <taxon>Burkholderiaceae</taxon>
        <taxon>Candidatus Vallotiella</taxon>
    </lineage>
</organism>
<dbReference type="KEGG" id="vtr:MYVALT_F_02980"/>
<sequence>MGQYWDSKMYVNQNFILQFFVHKFKYLVTQPYKNKAPQDSWVSKYAICAFSLFKSR</sequence>